<evidence type="ECO:0000313" key="2">
    <source>
        <dbReference type="Proteomes" id="UP000887566"/>
    </source>
</evidence>
<dbReference type="WBParaSite" id="PSAMB.scaffold1907size26771.g15502.t1">
    <property type="protein sequence ID" value="PSAMB.scaffold1907size26771.g15502.t1"/>
    <property type="gene ID" value="PSAMB.scaffold1907size26771.g15502"/>
</dbReference>
<accession>A0A914VF88</accession>
<dbReference type="Proteomes" id="UP000887566">
    <property type="component" value="Unplaced"/>
</dbReference>
<evidence type="ECO:0000313" key="3">
    <source>
        <dbReference type="WBParaSite" id="PSAMB.scaffold1907size26771.g15502.t1"/>
    </source>
</evidence>
<sequence length="218" mass="24681">MPRFKKNWRLADRFNSFEDLKKVLEEKKVHKRSTKKQNCVFTKADVNSVAYKKRKLEGPPIRTRGALFEEISSWFPEGSAASPPDSVIHAHLDCDTDNPNAFYTFLMTQRLLLNLGKPGGDVLQVDGTYKLMYEESTVLTLGISDRHRRLHPVGIAIISQAESTTAYIKLFECLQEALRQSGLPEYWPSAVMSDGDPSITRAVSEVFPTALHLTCFFI</sequence>
<dbReference type="Pfam" id="PF10551">
    <property type="entry name" value="MULE"/>
    <property type="match status" value="1"/>
</dbReference>
<proteinExistence type="predicted"/>
<reference evidence="3" key="1">
    <citation type="submission" date="2022-11" db="UniProtKB">
        <authorList>
            <consortium name="WormBaseParasite"/>
        </authorList>
    </citation>
    <scope>IDENTIFICATION</scope>
</reference>
<dbReference type="InterPro" id="IPR018289">
    <property type="entry name" value="MULE_transposase_dom"/>
</dbReference>
<dbReference type="AlphaFoldDB" id="A0A914VF88"/>
<organism evidence="2 3">
    <name type="scientific">Plectus sambesii</name>
    <dbReference type="NCBI Taxonomy" id="2011161"/>
    <lineage>
        <taxon>Eukaryota</taxon>
        <taxon>Metazoa</taxon>
        <taxon>Ecdysozoa</taxon>
        <taxon>Nematoda</taxon>
        <taxon>Chromadorea</taxon>
        <taxon>Plectida</taxon>
        <taxon>Plectina</taxon>
        <taxon>Plectoidea</taxon>
        <taxon>Plectidae</taxon>
        <taxon>Plectus</taxon>
    </lineage>
</organism>
<protein>
    <submittedName>
        <fullName evidence="3">MULE transposase domain-containing protein</fullName>
    </submittedName>
</protein>
<evidence type="ECO:0000259" key="1">
    <source>
        <dbReference type="Pfam" id="PF10551"/>
    </source>
</evidence>
<keyword evidence="2" id="KW-1185">Reference proteome</keyword>
<feature type="domain" description="MULE transposase" evidence="1">
    <location>
        <begin position="122"/>
        <end position="217"/>
    </location>
</feature>
<name>A0A914VF88_9BILA</name>